<dbReference type="Proteomes" id="UP000660021">
    <property type="component" value="Unassembled WGS sequence"/>
</dbReference>
<feature type="transmembrane region" description="Helical" evidence="1">
    <location>
        <begin position="40"/>
        <end position="72"/>
    </location>
</feature>
<evidence type="ECO:0000313" key="3">
    <source>
        <dbReference type="Proteomes" id="UP000660021"/>
    </source>
</evidence>
<feature type="transmembrane region" description="Helical" evidence="1">
    <location>
        <begin position="139"/>
        <end position="161"/>
    </location>
</feature>
<keyword evidence="3" id="KW-1185">Reference proteome</keyword>
<accession>A0ABR7HRD7</accession>
<comment type="caution">
    <text evidence="2">The sequence shown here is derived from an EMBL/GenBank/DDBJ whole genome shotgun (WGS) entry which is preliminary data.</text>
</comment>
<dbReference type="EMBL" id="JACOPR010000002">
    <property type="protein sequence ID" value="MBC5730078.1"/>
    <property type="molecule type" value="Genomic_DNA"/>
</dbReference>
<evidence type="ECO:0000313" key="2">
    <source>
        <dbReference type="EMBL" id="MBC5730078.1"/>
    </source>
</evidence>
<name>A0ABR7HRD7_9FIRM</name>
<proteinExistence type="predicted"/>
<gene>
    <name evidence="2" type="ORF">H8S34_04430</name>
</gene>
<keyword evidence="1" id="KW-1133">Transmembrane helix</keyword>
<organism evidence="2 3">
    <name type="scientific">Pseudoflavonifractor hominis</name>
    <dbReference type="NCBI Taxonomy" id="2763059"/>
    <lineage>
        <taxon>Bacteria</taxon>
        <taxon>Bacillati</taxon>
        <taxon>Bacillota</taxon>
        <taxon>Clostridia</taxon>
        <taxon>Eubacteriales</taxon>
        <taxon>Oscillospiraceae</taxon>
        <taxon>Pseudoflavonifractor</taxon>
    </lineage>
</organism>
<reference evidence="2 3" key="1">
    <citation type="submission" date="2020-08" db="EMBL/GenBank/DDBJ databases">
        <title>Genome public.</title>
        <authorList>
            <person name="Liu C."/>
            <person name="Sun Q."/>
        </authorList>
    </citation>
    <scope>NUCLEOTIDE SEQUENCE [LARGE SCALE GENOMIC DNA]</scope>
    <source>
        <strain evidence="2 3">New-38</strain>
    </source>
</reference>
<feature type="transmembrane region" description="Helical" evidence="1">
    <location>
        <begin position="6"/>
        <end position="28"/>
    </location>
</feature>
<evidence type="ECO:0000256" key="1">
    <source>
        <dbReference type="SAM" id="Phobius"/>
    </source>
</evidence>
<keyword evidence="1" id="KW-0812">Transmembrane</keyword>
<feature type="transmembrane region" description="Helical" evidence="1">
    <location>
        <begin position="105"/>
        <end position="127"/>
    </location>
</feature>
<keyword evidence="1" id="KW-0472">Membrane</keyword>
<dbReference type="RefSeq" id="WP_186963152.1">
    <property type="nucleotide sequence ID" value="NZ_JACOPR010000002.1"/>
</dbReference>
<feature type="transmembrane region" description="Helical" evidence="1">
    <location>
        <begin position="78"/>
        <end position="98"/>
    </location>
</feature>
<protein>
    <submittedName>
        <fullName evidence="2">Rod shape-determining protein MreD</fullName>
    </submittedName>
</protein>
<sequence length="170" mass="18706">MTRHDFLVKWGVYALALLPIWFFEGYFLTRLPVTAVQPMLLPLAVVAVAVLEGCVGGVGFGLGVGLLCACFYPGMEEWMPLGLALVGLGAGLLAQYVLRQNLWGCLVCALLALAFVDGVRILLRLAWGEYALGPMLRLTGMEIGCSLPFVIPVYAVFLWVYRRVPKRTHF</sequence>